<dbReference type="PANTHER" id="PTHR34982:SF1">
    <property type="entry name" value="FLAGELLAR ASSEMBLY PROTEIN FLIH"/>
    <property type="match status" value="1"/>
</dbReference>
<evidence type="ECO:0000256" key="4">
    <source>
        <dbReference type="ARBA" id="ARBA00022448"/>
    </source>
</evidence>
<dbReference type="Gene3D" id="3.30.2320.30">
    <property type="entry name" value="ATP synthase, E subunit, C-terminal"/>
    <property type="match status" value="1"/>
</dbReference>
<dbReference type="GO" id="GO:0015031">
    <property type="term" value="P:protein transport"/>
    <property type="evidence" value="ECO:0007669"/>
    <property type="project" value="UniProtKB-KW"/>
</dbReference>
<accession>A0A1M7SE51</accession>
<feature type="domain" description="Flagellar assembly protein FliH/Type III secretion system HrpE" evidence="9">
    <location>
        <begin position="124"/>
        <end position="246"/>
    </location>
</feature>
<keyword evidence="10" id="KW-0969">Cilium</keyword>
<keyword evidence="11" id="KW-1185">Reference proteome</keyword>
<evidence type="ECO:0000256" key="5">
    <source>
        <dbReference type="ARBA" id="ARBA00022795"/>
    </source>
</evidence>
<dbReference type="InterPro" id="IPR038495">
    <property type="entry name" value="ATPase_E_C"/>
</dbReference>
<keyword evidence="8" id="KW-0175">Coiled coil</keyword>
<keyword evidence="10" id="KW-0282">Flagellum</keyword>
<keyword evidence="5" id="KW-1005">Bacterial flagellum biogenesis</keyword>
<evidence type="ECO:0000256" key="2">
    <source>
        <dbReference type="ARBA" id="ARBA00006602"/>
    </source>
</evidence>
<proteinExistence type="inferred from homology"/>
<evidence type="ECO:0000256" key="6">
    <source>
        <dbReference type="ARBA" id="ARBA00022927"/>
    </source>
</evidence>
<evidence type="ECO:0000256" key="7">
    <source>
        <dbReference type="ARBA" id="ARBA00023225"/>
    </source>
</evidence>
<dbReference type="SUPFAM" id="SSF160527">
    <property type="entry name" value="V-type ATPase subunit E-like"/>
    <property type="match status" value="1"/>
</dbReference>
<name>A0A1M7SE51_9BACT</name>
<protein>
    <recommendedName>
        <fullName evidence="3">Flagellar assembly protein FliH</fullName>
    </recommendedName>
</protein>
<evidence type="ECO:0000256" key="1">
    <source>
        <dbReference type="ARBA" id="ARBA00003041"/>
    </source>
</evidence>
<dbReference type="InterPro" id="IPR051472">
    <property type="entry name" value="T3SS_Stator/FliH"/>
</dbReference>
<organism evidence="10 11">
    <name type="scientific">Desulfovibrio litoralis DSM 11393</name>
    <dbReference type="NCBI Taxonomy" id="1121455"/>
    <lineage>
        <taxon>Bacteria</taxon>
        <taxon>Pseudomonadati</taxon>
        <taxon>Thermodesulfobacteriota</taxon>
        <taxon>Desulfovibrionia</taxon>
        <taxon>Desulfovibrionales</taxon>
        <taxon>Desulfovibrionaceae</taxon>
        <taxon>Desulfovibrio</taxon>
    </lineage>
</organism>
<dbReference type="InterPro" id="IPR018035">
    <property type="entry name" value="Flagellar_FliH/T3SS_HrpE"/>
</dbReference>
<evidence type="ECO:0000256" key="3">
    <source>
        <dbReference type="ARBA" id="ARBA00016507"/>
    </source>
</evidence>
<evidence type="ECO:0000259" key="9">
    <source>
        <dbReference type="Pfam" id="PF02108"/>
    </source>
</evidence>
<dbReference type="GO" id="GO:0005829">
    <property type="term" value="C:cytosol"/>
    <property type="evidence" value="ECO:0007669"/>
    <property type="project" value="TreeGrafter"/>
</dbReference>
<keyword evidence="6" id="KW-0653">Protein transport</keyword>
<sequence length="262" mass="29513">MSLSNQNINTEAMPLNQAAVPINQTSKTHGSSTVFMGPNPLLEVSLKNLSGSSNAKIWDEKTEKEYLERIKKQAIAKATEIIRDAKAESEQLYKDAKEKGYTDGLSEAKNELEEFRKELGANVGSVIEAIQGQSSKIFDKYREDLVILTKQAVEKILAYELSEEKKLVLEKLFREAMLKLDNRNNVIIKVNPDDEFIINDIISSASLKYPDLKIWRVQADSNIQSGGILLETQDSLIDNRIESRTQIVKEVLDSLNLNENIL</sequence>
<comment type="similarity">
    <text evidence="2">Belongs to the FliH family.</text>
</comment>
<dbReference type="Proteomes" id="UP000186469">
    <property type="component" value="Unassembled WGS sequence"/>
</dbReference>
<keyword evidence="4" id="KW-0813">Transport</keyword>
<keyword evidence="10" id="KW-0966">Cell projection</keyword>
<dbReference type="PANTHER" id="PTHR34982">
    <property type="entry name" value="YOP PROTEINS TRANSLOCATION PROTEIN L"/>
    <property type="match status" value="1"/>
</dbReference>
<dbReference type="RefSeq" id="WP_178139310.1">
    <property type="nucleotide sequence ID" value="NZ_FRDI01000003.1"/>
</dbReference>
<evidence type="ECO:0000256" key="8">
    <source>
        <dbReference type="SAM" id="Coils"/>
    </source>
</evidence>
<gene>
    <name evidence="10" type="ORF">SAMN02745728_00806</name>
</gene>
<keyword evidence="7" id="KW-1006">Bacterial flagellum protein export</keyword>
<dbReference type="AlphaFoldDB" id="A0A1M7SE51"/>
<dbReference type="GO" id="GO:0044781">
    <property type="term" value="P:bacterial-type flagellum organization"/>
    <property type="evidence" value="ECO:0007669"/>
    <property type="project" value="UniProtKB-KW"/>
</dbReference>
<evidence type="ECO:0000313" key="11">
    <source>
        <dbReference type="Proteomes" id="UP000186469"/>
    </source>
</evidence>
<dbReference type="Pfam" id="PF02108">
    <property type="entry name" value="FliH"/>
    <property type="match status" value="1"/>
</dbReference>
<comment type="function">
    <text evidence="1">Needed for flagellar regrowth and assembly.</text>
</comment>
<dbReference type="EMBL" id="FRDI01000003">
    <property type="protein sequence ID" value="SHN56552.1"/>
    <property type="molecule type" value="Genomic_DNA"/>
</dbReference>
<dbReference type="STRING" id="1121455.SAMN02745728_00806"/>
<feature type="coiled-coil region" evidence="8">
    <location>
        <begin position="75"/>
        <end position="118"/>
    </location>
</feature>
<reference evidence="10 11" key="1">
    <citation type="submission" date="2016-12" db="EMBL/GenBank/DDBJ databases">
        <authorList>
            <person name="Song W.-J."/>
            <person name="Kurnit D.M."/>
        </authorList>
    </citation>
    <scope>NUCLEOTIDE SEQUENCE [LARGE SCALE GENOMIC DNA]</scope>
    <source>
        <strain evidence="10 11">DSM 11393</strain>
    </source>
</reference>
<evidence type="ECO:0000313" key="10">
    <source>
        <dbReference type="EMBL" id="SHN56552.1"/>
    </source>
</evidence>